<sequence length="42" mass="5104">MYLNINLRLPIFYHAMNKSDKIYNFTPDIINGKLLWIIHKQI</sequence>
<evidence type="ECO:0000313" key="2">
    <source>
        <dbReference type="Proteomes" id="UP000555103"/>
    </source>
</evidence>
<gene>
    <name evidence="1" type="ORF">GGR21_003030</name>
</gene>
<reference evidence="1 2" key="1">
    <citation type="submission" date="2020-08" db="EMBL/GenBank/DDBJ databases">
        <title>Genomic Encyclopedia of Type Strains, Phase IV (KMG-IV): sequencing the most valuable type-strain genomes for metagenomic binning, comparative biology and taxonomic classification.</title>
        <authorList>
            <person name="Goeker M."/>
        </authorList>
    </citation>
    <scope>NUCLEOTIDE SEQUENCE [LARGE SCALE GENOMIC DNA]</scope>
    <source>
        <strain evidence="1 2">DSM 104969</strain>
    </source>
</reference>
<keyword evidence="2" id="KW-1185">Reference proteome</keyword>
<evidence type="ECO:0000313" key="1">
    <source>
        <dbReference type="EMBL" id="MBB4037115.1"/>
    </source>
</evidence>
<name>A0A840CWE4_9BACT</name>
<accession>A0A840CWE4</accession>
<protein>
    <submittedName>
        <fullName evidence="1">Uncharacterized protein</fullName>
    </submittedName>
</protein>
<comment type="caution">
    <text evidence="1">The sequence shown here is derived from an EMBL/GenBank/DDBJ whole genome shotgun (WGS) entry which is preliminary data.</text>
</comment>
<dbReference type="EMBL" id="JACIEP010000011">
    <property type="protein sequence ID" value="MBB4037115.1"/>
    <property type="molecule type" value="Genomic_DNA"/>
</dbReference>
<dbReference type="Proteomes" id="UP000555103">
    <property type="component" value="Unassembled WGS sequence"/>
</dbReference>
<organism evidence="1 2">
    <name type="scientific">Dysgonomonas hofstadii</name>
    <dbReference type="NCBI Taxonomy" id="637886"/>
    <lineage>
        <taxon>Bacteria</taxon>
        <taxon>Pseudomonadati</taxon>
        <taxon>Bacteroidota</taxon>
        <taxon>Bacteroidia</taxon>
        <taxon>Bacteroidales</taxon>
        <taxon>Dysgonomonadaceae</taxon>
        <taxon>Dysgonomonas</taxon>
    </lineage>
</organism>
<proteinExistence type="predicted"/>
<dbReference type="AlphaFoldDB" id="A0A840CWE4"/>